<protein>
    <recommendedName>
        <fullName evidence="4">ArsR family transcriptional regulator</fullName>
    </recommendedName>
</protein>
<dbReference type="InterPro" id="IPR011991">
    <property type="entry name" value="ArsR-like_HTH"/>
</dbReference>
<evidence type="ECO:0000256" key="1">
    <source>
        <dbReference type="SAM" id="MobiDB-lite"/>
    </source>
</evidence>
<dbReference type="InterPro" id="IPR050313">
    <property type="entry name" value="Carb_Metab_HTH_regulators"/>
</dbReference>
<dbReference type="PANTHER" id="PTHR30363">
    <property type="entry name" value="HTH-TYPE TRANSCRIPTIONAL REGULATOR SRLR-RELATED"/>
    <property type="match status" value="1"/>
</dbReference>
<feature type="region of interest" description="Disordered" evidence="1">
    <location>
        <begin position="249"/>
        <end position="306"/>
    </location>
</feature>
<dbReference type="InterPro" id="IPR036390">
    <property type="entry name" value="WH_DNA-bd_sf"/>
</dbReference>
<evidence type="ECO:0000313" key="3">
    <source>
        <dbReference type="Proteomes" id="UP000614996"/>
    </source>
</evidence>
<dbReference type="InterPro" id="IPR036388">
    <property type="entry name" value="WH-like_DNA-bd_sf"/>
</dbReference>
<evidence type="ECO:0000313" key="2">
    <source>
        <dbReference type="EMBL" id="GIL26503.1"/>
    </source>
</evidence>
<organism evidence="2 3">
    <name type="scientific">Actinocatenispora comari</name>
    <dbReference type="NCBI Taxonomy" id="2807577"/>
    <lineage>
        <taxon>Bacteria</taxon>
        <taxon>Bacillati</taxon>
        <taxon>Actinomycetota</taxon>
        <taxon>Actinomycetes</taxon>
        <taxon>Micromonosporales</taxon>
        <taxon>Micromonosporaceae</taxon>
        <taxon>Actinocatenispora</taxon>
    </lineage>
</organism>
<proteinExistence type="predicted"/>
<name>A0A8J4A928_9ACTN</name>
<dbReference type="Gene3D" id="1.10.10.10">
    <property type="entry name" value="Winged helix-like DNA-binding domain superfamily/Winged helix DNA-binding domain"/>
    <property type="match status" value="1"/>
</dbReference>
<dbReference type="Proteomes" id="UP000614996">
    <property type="component" value="Unassembled WGS sequence"/>
</dbReference>
<dbReference type="EMBL" id="BOPO01000024">
    <property type="protein sequence ID" value="GIL26503.1"/>
    <property type="molecule type" value="Genomic_DNA"/>
</dbReference>
<sequence length="306" mass="31775">MKNAASSTPDLGARAGGVPEPRSAGRPGDTVGDARARDGRTRDAVTRLLLERGALTAAELGAELGVSPAAIRRHLDAMLADGLVADRDRVIRGRRRRGRPAREFVLTDSGRGSCGPHTYDDLAAAALRWIYASGGADAVSAFVAQQVAALEDSCRAAMEDAGDDPLARANALATALSGEGYAASASALAAGGQLCQHHCPVAHVAAEFPQLCEAETQVISRLVGTHVQRLATIANGDGVCTTYIPDPRRARTLADPVPPERPAVEPPDRPAVVAPERSGRAAVEPAGRADGVAEPDSDDPNPVRMR</sequence>
<dbReference type="PANTHER" id="PTHR30363:SF28">
    <property type="entry name" value="TRANSCRIPTIONAL REGULATORY PROTEIN-RELATED"/>
    <property type="match status" value="1"/>
</dbReference>
<gene>
    <name evidence="2" type="ORF">NUM_17570</name>
</gene>
<reference evidence="3" key="1">
    <citation type="journal article" date="2021" name="Int. J. Syst. Evol. Microbiol.">
        <title>Actinocatenispora comari sp. nov., an endophytic actinomycete isolated from aerial parts of Comarum salesowianum.</title>
        <authorList>
            <person name="Oyunbileg N."/>
            <person name="Iizaka Y."/>
            <person name="Hamada M."/>
            <person name="Davaapurev B.O."/>
            <person name="Fukumoto A."/>
            <person name="Tsetseg B."/>
            <person name="Kato F."/>
            <person name="Tamura T."/>
            <person name="Batkhuu J."/>
            <person name="Anzai Y."/>
        </authorList>
    </citation>
    <scope>NUCLEOTIDE SEQUENCE [LARGE SCALE GENOMIC DNA]</scope>
    <source>
        <strain evidence="3">NUM-2625</strain>
    </source>
</reference>
<dbReference type="SUPFAM" id="SSF46785">
    <property type="entry name" value="Winged helix' DNA-binding domain"/>
    <property type="match status" value="1"/>
</dbReference>
<keyword evidence="3" id="KW-1185">Reference proteome</keyword>
<accession>A0A8J4A928</accession>
<dbReference type="Pfam" id="PF12840">
    <property type="entry name" value="HTH_20"/>
    <property type="match status" value="1"/>
</dbReference>
<evidence type="ECO:0008006" key="4">
    <source>
        <dbReference type="Google" id="ProtNLM"/>
    </source>
</evidence>
<dbReference type="CDD" id="cd00090">
    <property type="entry name" value="HTH_ARSR"/>
    <property type="match status" value="1"/>
</dbReference>
<comment type="caution">
    <text evidence="2">The sequence shown here is derived from an EMBL/GenBank/DDBJ whole genome shotgun (WGS) entry which is preliminary data.</text>
</comment>
<feature type="region of interest" description="Disordered" evidence="1">
    <location>
        <begin position="1"/>
        <end position="38"/>
    </location>
</feature>
<dbReference type="AlphaFoldDB" id="A0A8J4A928"/>